<reference evidence="3" key="2">
    <citation type="submission" date="2014-05" db="EMBL/GenBank/DDBJ databases">
        <authorList>
            <person name="Chronopoulou M."/>
        </authorList>
    </citation>
    <scope>NUCLEOTIDE SEQUENCE</scope>
    <source>
        <tissue evidence="3">Whole organism</tissue>
    </source>
</reference>
<dbReference type="SUPFAM" id="SSF53474">
    <property type="entry name" value="alpha/beta-Hydrolases"/>
    <property type="match status" value="1"/>
</dbReference>
<dbReference type="EMBL" id="BT121387">
    <property type="protein sequence ID" value="ADD38317.1"/>
    <property type="molecule type" value="mRNA"/>
</dbReference>
<accession>D3PID1</accession>
<dbReference type="ESTHER" id="lepsm-d3pid1">
    <property type="family name" value="Monoglyceridelipase_lysophospholip"/>
</dbReference>
<dbReference type="PANTHER" id="PTHR11614">
    <property type="entry name" value="PHOSPHOLIPASE-RELATED"/>
    <property type="match status" value="1"/>
</dbReference>
<protein>
    <submittedName>
        <fullName evidence="2 3">Monoglyceride lipase</fullName>
    </submittedName>
</protein>
<dbReference type="InterPro" id="IPR029058">
    <property type="entry name" value="AB_hydrolase_fold"/>
</dbReference>
<reference evidence="2" key="1">
    <citation type="submission" date="2010-03" db="EMBL/GenBank/DDBJ databases">
        <title>Atlantic Lepeophtheirus salmonis ESTs and full-length cDNAs.</title>
        <authorList>
            <person name="Yasuike M."/>
            <person name="von Schalburg K."/>
            <person name="Cooper G."/>
            <person name="Leong J."/>
            <person name="Nilsen F."/>
            <person name="Jones S.R.M."/>
            <person name="Koop B.F."/>
        </authorList>
    </citation>
    <scope>NUCLEOTIDE SEQUENCE</scope>
    <source>
        <strain evidence="2">Atlantic form</strain>
        <tissue evidence="2">Mixed tissue</tissue>
    </source>
</reference>
<dbReference type="Pfam" id="PF12146">
    <property type="entry name" value="Hydrolase_4"/>
    <property type="match status" value="1"/>
</dbReference>
<organism evidence="2">
    <name type="scientific">Lepeophtheirus salmonis</name>
    <name type="common">Salmon louse</name>
    <name type="synonym">Caligus salmonis</name>
    <dbReference type="NCBI Taxonomy" id="72036"/>
    <lineage>
        <taxon>Eukaryota</taxon>
        <taxon>Metazoa</taxon>
        <taxon>Ecdysozoa</taxon>
        <taxon>Arthropoda</taxon>
        <taxon>Crustacea</taxon>
        <taxon>Multicrustacea</taxon>
        <taxon>Hexanauplia</taxon>
        <taxon>Copepoda</taxon>
        <taxon>Siphonostomatoida</taxon>
        <taxon>Caligidae</taxon>
        <taxon>Lepeophtheirus</taxon>
    </lineage>
</organism>
<dbReference type="InterPro" id="IPR022742">
    <property type="entry name" value="Hydrolase_4"/>
</dbReference>
<dbReference type="EMBL" id="HACA01020607">
    <property type="protein sequence ID" value="CDW37968.1"/>
    <property type="molecule type" value="Transcribed_RNA"/>
</dbReference>
<dbReference type="InterPro" id="IPR051044">
    <property type="entry name" value="MAG_DAG_Lipase"/>
</dbReference>
<evidence type="ECO:0000313" key="3">
    <source>
        <dbReference type="EMBL" id="CDW37968.1"/>
    </source>
</evidence>
<name>D3PID1_LEPSM</name>
<proteinExistence type="evidence at transcript level"/>
<dbReference type="OrthoDB" id="194865at2759"/>
<evidence type="ECO:0000259" key="1">
    <source>
        <dbReference type="Pfam" id="PF12146"/>
    </source>
</evidence>
<feature type="domain" description="Serine aminopeptidase S33" evidence="1">
    <location>
        <begin position="37"/>
        <end position="284"/>
    </location>
</feature>
<sequence>MEESLASFFNAPEASETKEVPSSKGGTLFARYWKVKNPRALVFISHGFTEHSKYYNEIASFLNAKGLYCFGHDHIGHGKSSGNRTFINSIDEFVDDVILHINIMRKDNDYSSIPLFLLGHSMGGMIALRATLMYPDMFKGVVFVGPLIIPGPNFGRLDFRVNSRRAPIVRSFLKVLDTFNPEFIIGKIQLEKVSRDKDLREFMANDDLKWNKGAKVRTILAMVDCIEDNYNLLGSMKTPFLSLHGDKDELCNVIGSRNLMRKAFVEDKILIEFPEAVHNLFMDTSSTRLKSIQSTVEWFDKRC</sequence>
<evidence type="ECO:0000313" key="2">
    <source>
        <dbReference type="EMBL" id="ADD38317.1"/>
    </source>
</evidence>
<dbReference type="AlphaFoldDB" id="D3PID1"/>
<gene>
    <name evidence="2" type="primary">MGLL</name>
</gene>
<dbReference type="Gene3D" id="3.40.50.1820">
    <property type="entry name" value="alpha/beta hydrolase"/>
    <property type="match status" value="1"/>
</dbReference>